<comment type="caution">
    <text evidence="9">The sequence shown here is derived from an EMBL/GenBank/DDBJ whole genome shotgun (WGS) entry which is preliminary data.</text>
</comment>
<comment type="subcellular location">
    <subcellularLocation>
        <location evidence="1">Cell membrane</location>
        <topology evidence="1">Multi-pass membrane protein</topology>
    </subcellularLocation>
</comment>
<comment type="similarity">
    <text evidence="6">Belongs to the major facilitator superfamily. Phthalate permease family.</text>
</comment>
<evidence type="ECO:0000256" key="7">
    <source>
        <dbReference type="SAM" id="Phobius"/>
    </source>
</evidence>
<feature type="domain" description="Major facilitator superfamily (MFS) profile" evidence="8">
    <location>
        <begin position="24"/>
        <end position="427"/>
    </location>
</feature>
<keyword evidence="2" id="KW-1003">Cell membrane</keyword>
<dbReference type="CDD" id="cd17319">
    <property type="entry name" value="MFS_ExuT_GudP_like"/>
    <property type="match status" value="1"/>
</dbReference>
<feature type="transmembrane region" description="Helical" evidence="7">
    <location>
        <begin position="20"/>
        <end position="37"/>
    </location>
</feature>
<dbReference type="InterPro" id="IPR000849">
    <property type="entry name" value="Sugar_P_transporter"/>
</dbReference>
<name>A0A2V4E8Y0_9GAMM</name>
<reference evidence="9 10" key="1">
    <citation type="submission" date="2018-05" db="EMBL/GenBank/DDBJ databases">
        <title>Reference genomes for bee gut microbiota database.</title>
        <authorList>
            <person name="Ellegaard K.M."/>
        </authorList>
    </citation>
    <scope>NUCLEOTIDE SEQUENCE [LARGE SCALE GENOMIC DNA]</scope>
    <source>
        <strain evidence="9 10">ESL0172</strain>
    </source>
</reference>
<dbReference type="Proteomes" id="UP000247673">
    <property type="component" value="Unassembled WGS sequence"/>
</dbReference>
<dbReference type="AlphaFoldDB" id="A0A2V4E8Y0"/>
<evidence type="ECO:0000256" key="3">
    <source>
        <dbReference type="ARBA" id="ARBA00022692"/>
    </source>
</evidence>
<evidence type="ECO:0000313" key="10">
    <source>
        <dbReference type="Proteomes" id="UP000247673"/>
    </source>
</evidence>
<gene>
    <name evidence="9" type="ORF">DKK78_07495</name>
</gene>
<feature type="transmembrane region" description="Helical" evidence="7">
    <location>
        <begin position="90"/>
        <end position="111"/>
    </location>
</feature>
<dbReference type="EMBL" id="QGLO01000005">
    <property type="protein sequence ID" value="PXY90606.1"/>
    <property type="molecule type" value="Genomic_DNA"/>
</dbReference>
<feature type="transmembrane region" description="Helical" evidence="7">
    <location>
        <begin position="244"/>
        <end position="262"/>
    </location>
</feature>
<feature type="transmembrane region" description="Helical" evidence="7">
    <location>
        <begin position="371"/>
        <end position="394"/>
    </location>
</feature>
<feature type="transmembrane region" description="Helical" evidence="7">
    <location>
        <begin position="58"/>
        <end position="78"/>
    </location>
</feature>
<keyword evidence="3 7" id="KW-0812">Transmembrane</keyword>
<evidence type="ECO:0000256" key="4">
    <source>
        <dbReference type="ARBA" id="ARBA00022989"/>
    </source>
</evidence>
<dbReference type="InterPro" id="IPR011701">
    <property type="entry name" value="MFS"/>
</dbReference>
<feature type="transmembrane region" description="Helical" evidence="7">
    <location>
        <begin position="400"/>
        <end position="422"/>
    </location>
</feature>
<sequence>MNQLHNKISNSGYKQKKWKGRYTILLLLWSGWLLSFLDRMVMNVSLPFIGQDLGIDKTVQGSIISAFFVGYALFQIPGGYLSDKFGPRKVMAFAIVWWSMFTLFTGLIYVLPLMLLTRFLFGAGEGCFPASSWKTIATYFPAKERGRATAIQSSVNTLGPAISVIVAVAIIEWLGWRDVFIILSIPGFILGLFIYKFIRNNPTENSLLDANELQELEVSNSQDNNNSVVDNSSSSLINVLKMPILWKLSLIWFLFDITFWGFTTWLPSYLLEARGLSLSKTGILAAIPFLFGALGTLVGGYFADKFEHKLKYVYGLTAFISGIFLFFMFQVDNLQAAIIFQCLSALFMFIAFAIFWGMLMHMIPPVIMGKASSIVNFGGQVAGVLSPFIIGFLIDNANGGYNHAFIFMVIALISSAILTFFIKKMNI</sequence>
<dbReference type="InterPro" id="IPR020846">
    <property type="entry name" value="MFS_dom"/>
</dbReference>
<dbReference type="OrthoDB" id="9771451at2"/>
<dbReference type="InterPro" id="IPR036259">
    <property type="entry name" value="MFS_trans_sf"/>
</dbReference>
<evidence type="ECO:0000259" key="8">
    <source>
        <dbReference type="PROSITE" id="PS50850"/>
    </source>
</evidence>
<evidence type="ECO:0000256" key="2">
    <source>
        <dbReference type="ARBA" id="ARBA00022475"/>
    </source>
</evidence>
<dbReference type="Gene3D" id="1.20.1250.20">
    <property type="entry name" value="MFS general substrate transporter like domains"/>
    <property type="match status" value="2"/>
</dbReference>
<dbReference type="Pfam" id="PF07690">
    <property type="entry name" value="MFS_1"/>
    <property type="match status" value="1"/>
</dbReference>
<feature type="transmembrane region" description="Helical" evidence="7">
    <location>
        <begin position="282"/>
        <end position="303"/>
    </location>
</feature>
<evidence type="ECO:0000256" key="6">
    <source>
        <dbReference type="ARBA" id="ARBA00038514"/>
    </source>
</evidence>
<protein>
    <submittedName>
        <fullName evidence="9">MFS transporter</fullName>
    </submittedName>
</protein>
<evidence type="ECO:0000313" key="9">
    <source>
        <dbReference type="EMBL" id="PXY90606.1"/>
    </source>
</evidence>
<proteinExistence type="inferred from homology"/>
<dbReference type="PANTHER" id="PTHR11662">
    <property type="entry name" value="SOLUTE CARRIER FAMILY 17"/>
    <property type="match status" value="1"/>
</dbReference>
<dbReference type="RefSeq" id="WP_110448071.1">
    <property type="nucleotide sequence ID" value="NZ_CP132381.1"/>
</dbReference>
<evidence type="ECO:0000256" key="1">
    <source>
        <dbReference type="ARBA" id="ARBA00004651"/>
    </source>
</evidence>
<organism evidence="9 10">
    <name type="scientific">Gilliamella apis</name>
    <dbReference type="NCBI Taxonomy" id="1970738"/>
    <lineage>
        <taxon>Bacteria</taxon>
        <taxon>Pseudomonadati</taxon>
        <taxon>Pseudomonadota</taxon>
        <taxon>Gammaproteobacteria</taxon>
        <taxon>Orbales</taxon>
        <taxon>Orbaceae</taxon>
        <taxon>Gilliamella</taxon>
    </lineage>
</organism>
<dbReference type="PROSITE" id="PS50850">
    <property type="entry name" value="MFS"/>
    <property type="match status" value="1"/>
</dbReference>
<keyword evidence="5 7" id="KW-0472">Membrane</keyword>
<keyword evidence="10" id="KW-1185">Reference proteome</keyword>
<dbReference type="PIRSF" id="PIRSF002808">
    <property type="entry name" value="Hexose_phosphate_transp"/>
    <property type="match status" value="1"/>
</dbReference>
<evidence type="ECO:0000256" key="5">
    <source>
        <dbReference type="ARBA" id="ARBA00023136"/>
    </source>
</evidence>
<feature type="transmembrane region" description="Helical" evidence="7">
    <location>
        <begin position="180"/>
        <end position="198"/>
    </location>
</feature>
<dbReference type="PANTHER" id="PTHR11662:SF399">
    <property type="entry name" value="FI19708P1-RELATED"/>
    <property type="match status" value="1"/>
</dbReference>
<keyword evidence="4 7" id="KW-1133">Transmembrane helix</keyword>
<dbReference type="InterPro" id="IPR050382">
    <property type="entry name" value="MFS_Na/Anion_cotransporter"/>
</dbReference>
<dbReference type="GO" id="GO:0022857">
    <property type="term" value="F:transmembrane transporter activity"/>
    <property type="evidence" value="ECO:0007669"/>
    <property type="project" value="InterPro"/>
</dbReference>
<dbReference type="SUPFAM" id="SSF103473">
    <property type="entry name" value="MFS general substrate transporter"/>
    <property type="match status" value="1"/>
</dbReference>
<feature type="transmembrane region" description="Helical" evidence="7">
    <location>
        <begin position="337"/>
        <end position="359"/>
    </location>
</feature>
<dbReference type="GO" id="GO:0005886">
    <property type="term" value="C:plasma membrane"/>
    <property type="evidence" value="ECO:0007669"/>
    <property type="project" value="UniProtKB-SubCell"/>
</dbReference>
<feature type="transmembrane region" description="Helical" evidence="7">
    <location>
        <begin position="312"/>
        <end position="331"/>
    </location>
</feature>
<accession>A0A2V4E8Y0</accession>